<protein>
    <submittedName>
        <fullName evidence="1">Uncharacterized protein</fullName>
    </submittedName>
</protein>
<gene>
    <name evidence="1" type="ORF">JZM60_04335</name>
</gene>
<proteinExistence type="predicted"/>
<sequence length="100" mass="11059">MQRVFSYSGYGPFLSILINSKTCVFIPIGLRAENFRNFFTGFPMVYSLLKKLTLGEAGAGEALVPLGGGKSRKVRAVSKGSVAKYFFGARHFVDFCQDYD</sequence>
<accession>A0ABX7Q4Z1</accession>
<dbReference type="EMBL" id="CP071382">
    <property type="protein sequence ID" value="QSV46512.1"/>
    <property type="molecule type" value="Genomic_DNA"/>
</dbReference>
<dbReference type="RefSeq" id="WP_207164291.1">
    <property type="nucleotide sequence ID" value="NZ_CP071382.1"/>
</dbReference>
<organism evidence="1 2">
    <name type="scientific">Geobacter benzoatilyticus</name>
    <dbReference type="NCBI Taxonomy" id="2815309"/>
    <lineage>
        <taxon>Bacteria</taxon>
        <taxon>Pseudomonadati</taxon>
        <taxon>Thermodesulfobacteriota</taxon>
        <taxon>Desulfuromonadia</taxon>
        <taxon>Geobacterales</taxon>
        <taxon>Geobacteraceae</taxon>
        <taxon>Geobacter</taxon>
    </lineage>
</organism>
<evidence type="ECO:0000313" key="2">
    <source>
        <dbReference type="Proteomes" id="UP000663651"/>
    </source>
</evidence>
<evidence type="ECO:0000313" key="1">
    <source>
        <dbReference type="EMBL" id="QSV46512.1"/>
    </source>
</evidence>
<keyword evidence="2" id="KW-1185">Reference proteome</keyword>
<dbReference type="Proteomes" id="UP000663651">
    <property type="component" value="Chromosome"/>
</dbReference>
<name>A0ABX7Q4Z1_9BACT</name>
<reference evidence="1 2" key="1">
    <citation type="submission" date="2021-03" db="EMBL/GenBank/DDBJ databases">
        <title>Geobacter metallireducens gen. nov. sp. nov., a microorganism capable of coupling the complete oxidation of organic compounds to the reduction of iron and other metals.</title>
        <authorList>
            <person name="Li Y."/>
        </authorList>
    </citation>
    <scope>NUCLEOTIDE SEQUENCE [LARGE SCALE GENOMIC DNA]</scope>
    <source>
        <strain evidence="1 2">Jerry-YX</strain>
    </source>
</reference>